<dbReference type="Proteomes" id="UP001149074">
    <property type="component" value="Unassembled WGS sequence"/>
</dbReference>
<organism evidence="2 3">
    <name type="scientific">Penicillium argentinense</name>
    <dbReference type="NCBI Taxonomy" id="1131581"/>
    <lineage>
        <taxon>Eukaryota</taxon>
        <taxon>Fungi</taxon>
        <taxon>Dikarya</taxon>
        <taxon>Ascomycota</taxon>
        <taxon>Pezizomycotina</taxon>
        <taxon>Eurotiomycetes</taxon>
        <taxon>Eurotiomycetidae</taxon>
        <taxon>Eurotiales</taxon>
        <taxon>Aspergillaceae</taxon>
        <taxon>Penicillium</taxon>
    </lineage>
</organism>
<comment type="caution">
    <text evidence="2">The sequence shown here is derived from an EMBL/GenBank/DDBJ whole genome shotgun (WGS) entry which is preliminary data.</text>
</comment>
<gene>
    <name evidence="2" type="ORF">N7532_006511</name>
</gene>
<reference evidence="2" key="1">
    <citation type="submission" date="2022-11" db="EMBL/GenBank/DDBJ databases">
        <authorList>
            <person name="Petersen C."/>
        </authorList>
    </citation>
    <scope>NUCLEOTIDE SEQUENCE</scope>
    <source>
        <strain evidence="2">IBT 30761</strain>
    </source>
</reference>
<evidence type="ECO:0000313" key="3">
    <source>
        <dbReference type="Proteomes" id="UP001149074"/>
    </source>
</evidence>
<dbReference type="InterPro" id="IPR038883">
    <property type="entry name" value="AN11006-like"/>
</dbReference>
<dbReference type="EMBL" id="JAPQKI010000005">
    <property type="protein sequence ID" value="KAJ5099510.1"/>
    <property type="molecule type" value="Genomic_DNA"/>
</dbReference>
<dbReference type="GeneID" id="81357984"/>
<keyword evidence="3" id="KW-1185">Reference proteome</keyword>
<dbReference type="AlphaFoldDB" id="A0A9W9KAX4"/>
<evidence type="ECO:0000313" key="2">
    <source>
        <dbReference type="EMBL" id="KAJ5099510.1"/>
    </source>
</evidence>
<reference evidence="2" key="2">
    <citation type="journal article" date="2023" name="IMA Fungus">
        <title>Comparative genomic study of the Penicillium genus elucidates a diverse pangenome and 15 lateral gene transfer events.</title>
        <authorList>
            <person name="Petersen C."/>
            <person name="Sorensen T."/>
            <person name="Nielsen M.R."/>
            <person name="Sondergaard T.E."/>
            <person name="Sorensen J.L."/>
            <person name="Fitzpatrick D.A."/>
            <person name="Frisvad J.C."/>
            <person name="Nielsen K.L."/>
        </authorList>
    </citation>
    <scope>NUCLEOTIDE SEQUENCE</scope>
    <source>
        <strain evidence="2">IBT 30761</strain>
    </source>
</reference>
<proteinExistence type="predicted"/>
<accession>A0A9W9KAX4</accession>
<name>A0A9W9KAX4_9EURO</name>
<feature type="region of interest" description="Disordered" evidence="1">
    <location>
        <begin position="229"/>
        <end position="253"/>
    </location>
</feature>
<dbReference type="RefSeq" id="XP_056475164.1">
    <property type="nucleotide sequence ID" value="XM_056619005.1"/>
</dbReference>
<dbReference type="PANTHER" id="PTHR42085">
    <property type="entry name" value="F-BOX DOMAIN-CONTAINING PROTEIN"/>
    <property type="match status" value="1"/>
</dbReference>
<protein>
    <submittedName>
        <fullName evidence="2">Uncharacterized protein</fullName>
    </submittedName>
</protein>
<dbReference type="OrthoDB" id="5413827at2759"/>
<evidence type="ECO:0000256" key="1">
    <source>
        <dbReference type="SAM" id="MobiDB-lite"/>
    </source>
</evidence>
<sequence length="272" mass="31351">MGQKRNNIPPKTSFLQLPPELRLRIYEEALICPNDYVDKPMIVIQDRGNVFTTRGKYRAMSMCPSWQGDDGTARKLLGLNHQIHDETEDFLYSQHTLFFRNSFDLDRIGQFLDTLSRTARHRIRSVGFEIFFFVHAEPGVPKRTMKQYARASKILAERLPRWKSVFFYLDPRFYYPSTQAGGGKGKGPARGVLDLATRFGVVCNDVTFSPLPESDHHLLEEAQQIVWRSSSPDRRAPGESRRSMKCSSQDPNEDDLEGYFASMSIHHRPIHL</sequence>
<feature type="compositionally biased region" description="Basic and acidic residues" evidence="1">
    <location>
        <begin position="231"/>
        <end position="242"/>
    </location>
</feature>
<dbReference type="PANTHER" id="PTHR42085:SF2">
    <property type="entry name" value="F-BOX DOMAIN-CONTAINING PROTEIN"/>
    <property type="match status" value="1"/>
</dbReference>